<evidence type="ECO:0000313" key="1">
    <source>
        <dbReference type="EMBL" id="GGD66834.1"/>
    </source>
</evidence>
<sequence length="187" mass="20700">MKKLLIFLVVFLLLLGLGGAGALWYISPGQNLDMAYQKVPLVDRAVDMAKRMSTELILTEGDINNIAKQALSETPGYSGGIVVTGAKFQLAGERLIADLNIRYRDRIPAALKLSYRLEWRSPDLVAVIEEAKLRDIPLSTGYFGNVAIPISRQLPGILTIRSVRIQNESLIVEFQKPTLEDLNGLLH</sequence>
<organism evidence="1 2">
    <name type="scientific">Paenibacillus nasutitermitis</name>
    <dbReference type="NCBI Taxonomy" id="1652958"/>
    <lineage>
        <taxon>Bacteria</taxon>
        <taxon>Bacillati</taxon>
        <taxon>Bacillota</taxon>
        <taxon>Bacilli</taxon>
        <taxon>Bacillales</taxon>
        <taxon>Paenibacillaceae</taxon>
        <taxon>Paenibacillus</taxon>
    </lineage>
</organism>
<proteinExistence type="predicted"/>
<reference evidence="1" key="2">
    <citation type="submission" date="2020-09" db="EMBL/GenBank/DDBJ databases">
        <authorList>
            <person name="Sun Q."/>
            <person name="Zhou Y."/>
        </authorList>
    </citation>
    <scope>NUCLEOTIDE SEQUENCE</scope>
    <source>
        <strain evidence="1">CGMCC 1.15178</strain>
    </source>
</reference>
<dbReference type="AlphaFoldDB" id="A0A916YYM2"/>
<dbReference type="EMBL" id="BMHP01000002">
    <property type="protein sequence ID" value="GGD66834.1"/>
    <property type="molecule type" value="Genomic_DNA"/>
</dbReference>
<reference evidence="1" key="1">
    <citation type="journal article" date="2014" name="Int. J. Syst. Evol. Microbiol.">
        <title>Complete genome sequence of Corynebacterium casei LMG S-19264T (=DSM 44701T), isolated from a smear-ripened cheese.</title>
        <authorList>
            <consortium name="US DOE Joint Genome Institute (JGI-PGF)"/>
            <person name="Walter F."/>
            <person name="Albersmeier A."/>
            <person name="Kalinowski J."/>
            <person name="Ruckert C."/>
        </authorList>
    </citation>
    <scope>NUCLEOTIDE SEQUENCE</scope>
    <source>
        <strain evidence="1">CGMCC 1.15178</strain>
    </source>
</reference>
<comment type="caution">
    <text evidence="1">The sequence shown here is derived from an EMBL/GenBank/DDBJ whole genome shotgun (WGS) entry which is preliminary data.</text>
</comment>
<dbReference type="RefSeq" id="WP_188992362.1">
    <property type="nucleotide sequence ID" value="NZ_BMHP01000002.1"/>
</dbReference>
<name>A0A916YYM2_9BACL</name>
<gene>
    <name evidence="1" type="ORF">GCM10010911_25730</name>
</gene>
<dbReference type="Proteomes" id="UP000612456">
    <property type="component" value="Unassembled WGS sequence"/>
</dbReference>
<keyword evidence="2" id="KW-1185">Reference proteome</keyword>
<accession>A0A916YYM2</accession>
<evidence type="ECO:0000313" key="2">
    <source>
        <dbReference type="Proteomes" id="UP000612456"/>
    </source>
</evidence>
<protein>
    <submittedName>
        <fullName evidence="1">Uncharacterized protein</fullName>
    </submittedName>
</protein>